<keyword evidence="4" id="KW-0694">RNA-binding</keyword>
<evidence type="ECO:0000256" key="4">
    <source>
        <dbReference type="ARBA" id="ARBA00022884"/>
    </source>
</evidence>
<dbReference type="EMBL" id="MHLH01000011">
    <property type="protein sequence ID" value="OGZ04107.1"/>
    <property type="molecule type" value="Genomic_DNA"/>
</dbReference>
<evidence type="ECO:0000256" key="5">
    <source>
        <dbReference type="ARBA" id="ARBA00038063"/>
    </source>
</evidence>
<dbReference type="GO" id="GO:0000049">
    <property type="term" value="F:tRNA binding"/>
    <property type="evidence" value="ECO:0007669"/>
    <property type="project" value="UniProtKB-KW"/>
</dbReference>
<evidence type="ECO:0000313" key="9">
    <source>
        <dbReference type="EMBL" id="OGZ04107.1"/>
    </source>
</evidence>
<dbReference type="EC" id="3.1.1.29" evidence="1 7"/>
<dbReference type="AlphaFoldDB" id="A0A1G2CSA7"/>
<keyword evidence="3 7" id="KW-0378">Hydrolase</keyword>
<reference evidence="9 10" key="1">
    <citation type="journal article" date="2016" name="Nat. Commun.">
        <title>Thousands of microbial genomes shed light on interconnected biogeochemical processes in an aquifer system.</title>
        <authorList>
            <person name="Anantharaman K."/>
            <person name="Brown C.T."/>
            <person name="Hug L.A."/>
            <person name="Sharon I."/>
            <person name="Castelle C.J."/>
            <person name="Probst A.J."/>
            <person name="Thomas B.C."/>
            <person name="Singh A."/>
            <person name="Wilkins M.J."/>
            <person name="Karaoz U."/>
            <person name="Brodie E.L."/>
            <person name="Williams K.H."/>
            <person name="Hubbard S.S."/>
            <person name="Banfield J.F."/>
        </authorList>
    </citation>
    <scope>NUCLEOTIDE SEQUENCE [LARGE SCALE GENOMIC DNA]</scope>
</reference>
<dbReference type="STRING" id="1798657.A2648_03025"/>
<gene>
    <name evidence="9" type="ORF">A2648_03025</name>
</gene>
<dbReference type="PANTHER" id="PTHR17224:SF1">
    <property type="entry name" value="PEPTIDYL-TRNA HYDROLASE"/>
    <property type="match status" value="1"/>
</dbReference>
<evidence type="ECO:0000256" key="6">
    <source>
        <dbReference type="ARBA" id="ARBA00050038"/>
    </source>
</evidence>
<proteinExistence type="inferred from homology"/>
<evidence type="ECO:0000256" key="1">
    <source>
        <dbReference type="ARBA" id="ARBA00013260"/>
    </source>
</evidence>
<evidence type="ECO:0000256" key="3">
    <source>
        <dbReference type="ARBA" id="ARBA00022801"/>
    </source>
</evidence>
<comment type="caution">
    <text evidence="9">The sequence shown here is derived from an EMBL/GenBank/DDBJ whole genome shotgun (WGS) entry which is preliminary data.</text>
</comment>
<dbReference type="Proteomes" id="UP000178841">
    <property type="component" value="Unassembled WGS sequence"/>
</dbReference>
<comment type="catalytic activity">
    <reaction evidence="7">
        <text>an N-acyl-L-alpha-aminoacyl-tRNA + H2O = an N-acyl-L-amino acid + a tRNA + H(+)</text>
        <dbReference type="Rhea" id="RHEA:54448"/>
        <dbReference type="Rhea" id="RHEA-COMP:10123"/>
        <dbReference type="Rhea" id="RHEA-COMP:13883"/>
        <dbReference type="ChEBI" id="CHEBI:15377"/>
        <dbReference type="ChEBI" id="CHEBI:15378"/>
        <dbReference type="ChEBI" id="CHEBI:59874"/>
        <dbReference type="ChEBI" id="CHEBI:78442"/>
        <dbReference type="ChEBI" id="CHEBI:138191"/>
        <dbReference type="EC" id="3.1.1.29"/>
    </reaction>
</comment>
<dbReference type="InterPro" id="IPR001328">
    <property type="entry name" value="Pept_tRNA_hydro"/>
</dbReference>
<evidence type="ECO:0000256" key="8">
    <source>
        <dbReference type="RuleBase" id="RU004320"/>
    </source>
</evidence>
<name>A0A1G2CSA7_9BACT</name>
<protein>
    <recommendedName>
        <fullName evidence="6 7">Peptidyl-tRNA hydrolase</fullName>
        <ecNumber evidence="1 7">3.1.1.29</ecNumber>
    </recommendedName>
</protein>
<organism evidence="9 10">
    <name type="scientific">Candidatus Lloydbacteria bacterium RIFCSPHIGHO2_01_FULL_41_20</name>
    <dbReference type="NCBI Taxonomy" id="1798657"/>
    <lineage>
        <taxon>Bacteria</taxon>
        <taxon>Candidatus Lloydiibacteriota</taxon>
    </lineage>
</organism>
<dbReference type="SUPFAM" id="SSF53178">
    <property type="entry name" value="Peptidyl-tRNA hydrolase-like"/>
    <property type="match status" value="1"/>
</dbReference>
<dbReference type="CDD" id="cd00462">
    <property type="entry name" value="PTH"/>
    <property type="match status" value="1"/>
</dbReference>
<dbReference type="PANTHER" id="PTHR17224">
    <property type="entry name" value="PEPTIDYL-TRNA HYDROLASE"/>
    <property type="match status" value="1"/>
</dbReference>
<accession>A0A1G2CSA7</accession>
<comment type="similarity">
    <text evidence="5 8">Belongs to the PTH family.</text>
</comment>
<dbReference type="Pfam" id="PF01195">
    <property type="entry name" value="Pept_tRNA_hydro"/>
    <property type="match status" value="1"/>
</dbReference>
<dbReference type="InterPro" id="IPR036416">
    <property type="entry name" value="Pept_tRNA_hydro_sf"/>
</dbReference>
<dbReference type="PROSITE" id="PS01195">
    <property type="entry name" value="PEPT_TRNA_HYDROL_1"/>
    <property type="match status" value="1"/>
</dbReference>
<dbReference type="NCBIfam" id="TIGR00447">
    <property type="entry name" value="pth"/>
    <property type="match status" value="1"/>
</dbReference>
<sequence>MQYIIAGLGNPGEEYKNTRHNSGRIILEQFRKKNYFSDWKNNNKLKTLVSEGKIKKKKVLLVEPETFMNKSGASIALLVESKKGAESLIVIHDDLDLPLGSYKISFNRGSGGHRGVESIIRAIKTEGFVRIRVGISPTTPSGKLKKPKGEKLIDDFIVNEFKDKEMEIMKKVSKKLSEALEILVTEGREKAMSVFN</sequence>
<dbReference type="GO" id="GO:0004045">
    <property type="term" value="F:peptidyl-tRNA hydrolase activity"/>
    <property type="evidence" value="ECO:0007669"/>
    <property type="project" value="UniProtKB-EC"/>
</dbReference>
<evidence type="ECO:0000256" key="2">
    <source>
        <dbReference type="ARBA" id="ARBA00022555"/>
    </source>
</evidence>
<dbReference type="Gene3D" id="3.40.50.1470">
    <property type="entry name" value="Peptidyl-tRNA hydrolase"/>
    <property type="match status" value="1"/>
</dbReference>
<dbReference type="InterPro" id="IPR018171">
    <property type="entry name" value="Pept_tRNA_hydro_CS"/>
</dbReference>
<evidence type="ECO:0000313" key="10">
    <source>
        <dbReference type="Proteomes" id="UP000178841"/>
    </source>
</evidence>
<keyword evidence="2" id="KW-0820">tRNA-binding</keyword>
<evidence type="ECO:0000256" key="7">
    <source>
        <dbReference type="RuleBase" id="RU000673"/>
    </source>
</evidence>